<reference evidence="3 4" key="1">
    <citation type="submission" date="2018-05" db="EMBL/GenBank/DDBJ databases">
        <title>Acuticoccus sediminis sp. nov., isolated from deep-sea sediment of Indian Ocean.</title>
        <authorList>
            <person name="Liu X."/>
            <person name="Lai Q."/>
            <person name="Du Y."/>
            <person name="Sun F."/>
            <person name="Zhang X."/>
            <person name="Wang S."/>
            <person name="Shao Z."/>
        </authorList>
    </citation>
    <scope>NUCLEOTIDE SEQUENCE [LARGE SCALE GENOMIC DNA]</scope>
    <source>
        <strain evidence="3 4">PTG4-2</strain>
    </source>
</reference>
<accession>A0A8B2NQU6</accession>
<dbReference type="SUPFAM" id="SSF47413">
    <property type="entry name" value="lambda repressor-like DNA-binding domains"/>
    <property type="match status" value="1"/>
</dbReference>
<gene>
    <name evidence="3" type="ORF">DLJ53_17705</name>
</gene>
<feature type="domain" description="HTH cro/C1-type" evidence="2">
    <location>
        <begin position="30"/>
        <end position="84"/>
    </location>
</feature>
<dbReference type="InterPro" id="IPR010982">
    <property type="entry name" value="Lambda_DNA-bd_dom_sf"/>
</dbReference>
<evidence type="ECO:0000313" key="4">
    <source>
        <dbReference type="Proteomes" id="UP000249590"/>
    </source>
</evidence>
<dbReference type="SMART" id="SM00530">
    <property type="entry name" value="HTH_XRE"/>
    <property type="match status" value="1"/>
</dbReference>
<keyword evidence="4" id="KW-1185">Reference proteome</keyword>
<dbReference type="CDD" id="cd00093">
    <property type="entry name" value="HTH_XRE"/>
    <property type="match status" value="1"/>
</dbReference>
<evidence type="ECO:0000259" key="2">
    <source>
        <dbReference type="PROSITE" id="PS50943"/>
    </source>
</evidence>
<dbReference type="Proteomes" id="UP000249590">
    <property type="component" value="Unassembled WGS sequence"/>
</dbReference>
<keyword evidence="1" id="KW-0238">DNA-binding</keyword>
<dbReference type="AlphaFoldDB" id="A0A8B2NQU6"/>
<comment type="caution">
    <text evidence="3">The sequence shown here is derived from an EMBL/GenBank/DDBJ whole genome shotgun (WGS) entry which is preliminary data.</text>
</comment>
<dbReference type="GO" id="GO:0003677">
    <property type="term" value="F:DNA binding"/>
    <property type="evidence" value="ECO:0007669"/>
    <property type="project" value="UniProtKB-KW"/>
</dbReference>
<dbReference type="Gene3D" id="1.10.260.40">
    <property type="entry name" value="lambda repressor-like DNA-binding domains"/>
    <property type="match status" value="1"/>
</dbReference>
<dbReference type="GO" id="GO:0003700">
    <property type="term" value="F:DNA-binding transcription factor activity"/>
    <property type="evidence" value="ECO:0007669"/>
    <property type="project" value="TreeGrafter"/>
</dbReference>
<dbReference type="InterPro" id="IPR001387">
    <property type="entry name" value="Cro/C1-type_HTH"/>
</dbReference>
<name>A0A8B2NQU6_9HYPH</name>
<dbReference type="InterPro" id="IPR050807">
    <property type="entry name" value="TransReg_Diox_bact_type"/>
</dbReference>
<dbReference type="EMBL" id="QHHQ01000003">
    <property type="protein sequence ID" value="RAI01052.1"/>
    <property type="molecule type" value="Genomic_DNA"/>
</dbReference>
<dbReference type="PROSITE" id="PS50943">
    <property type="entry name" value="HTH_CROC1"/>
    <property type="match status" value="1"/>
</dbReference>
<sequence length="136" mass="15258">MIEPILDDNLFEVEETGLRDSFLASVGARVKFRRNKSRISRRVLSERSGVSERFLAQLEHGKGNISIVRLKAVADALDIPLCDLVRDERAPREDPVELPGWRAHPGAIADLYRHATARDQARVIELLVGSRRPVPA</sequence>
<evidence type="ECO:0000313" key="3">
    <source>
        <dbReference type="EMBL" id="RAI01052.1"/>
    </source>
</evidence>
<dbReference type="PANTHER" id="PTHR46797">
    <property type="entry name" value="HTH-TYPE TRANSCRIPTIONAL REGULATOR"/>
    <property type="match status" value="1"/>
</dbReference>
<dbReference type="PANTHER" id="PTHR46797:SF1">
    <property type="entry name" value="METHYLPHOSPHONATE SYNTHASE"/>
    <property type="match status" value="1"/>
</dbReference>
<proteinExistence type="predicted"/>
<organism evidence="3 4">
    <name type="scientific">Acuticoccus sediminis</name>
    <dbReference type="NCBI Taxonomy" id="2184697"/>
    <lineage>
        <taxon>Bacteria</taxon>
        <taxon>Pseudomonadati</taxon>
        <taxon>Pseudomonadota</taxon>
        <taxon>Alphaproteobacteria</taxon>
        <taxon>Hyphomicrobiales</taxon>
        <taxon>Amorphaceae</taxon>
        <taxon>Acuticoccus</taxon>
    </lineage>
</organism>
<dbReference type="Pfam" id="PF01381">
    <property type="entry name" value="HTH_3"/>
    <property type="match status" value="1"/>
</dbReference>
<evidence type="ECO:0000256" key="1">
    <source>
        <dbReference type="ARBA" id="ARBA00023125"/>
    </source>
</evidence>
<protein>
    <recommendedName>
        <fullName evidence="2">HTH cro/C1-type domain-containing protein</fullName>
    </recommendedName>
</protein>
<dbReference type="GO" id="GO:0005829">
    <property type="term" value="C:cytosol"/>
    <property type="evidence" value="ECO:0007669"/>
    <property type="project" value="TreeGrafter"/>
</dbReference>